<protein>
    <recommendedName>
        <fullName evidence="3 6">tRNA (adenine(58)-N(1))-methyltransferase non-catalytic subunit TRM6</fullName>
    </recommendedName>
</protein>
<organism evidence="8 9">
    <name type="scientific">Rhynchospora tenuis</name>
    <dbReference type="NCBI Taxonomy" id="198213"/>
    <lineage>
        <taxon>Eukaryota</taxon>
        <taxon>Viridiplantae</taxon>
        <taxon>Streptophyta</taxon>
        <taxon>Embryophyta</taxon>
        <taxon>Tracheophyta</taxon>
        <taxon>Spermatophyta</taxon>
        <taxon>Magnoliopsida</taxon>
        <taxon>Liliopsida</taxon>
        <taxon>Poales</taxon>
        <taxon>Cyperaceae</taxon>
        <taxon>Cyperoideae</taxon>
        <taxon>Rhynchosporeae</taxon>
        <taxon>Rhynchospora</taxon>
    </lineage>
</organism>
<feature type="region of interest" description="Disordered" evidence="7">
    <location>
        <begin position="300"/>
        <end position="351"/>
    </location>
</feature>
<comment type="caution">
    <text evidence="8">The sequence shown here is derived from an EMBL/GenBank/DDBJ whole genome shotgun (WGS) entry which is preliminary data.</text>
</comment>
<gene>
    <name evidence="8" type="ORF">LUZ61_009907</name>
</gene>
<dbReference type="PANTHER" id="PTHR12945">
    <property type="entry name" value="TRANSLATION INITIATION FACTOR EIF3-RELATED"/>
    <property type="match status" value="1"/>
</dbReference>
<dbReference type="EMBL" id="JAMRDG010000001">
    <property type="protein sequence ID" value="KAJ3706202.1"/>
    <property type="molecule type" value="Genomic_DNA"/>
</dbReference>
<evidence type="ECO:0000256" key="6">
    <source>
        <dbReference type="PIRNR" id="PIRNR038170"/>
    </source>
</evidence>
<accession>A0AAD5ZY34</accession>
<dbReference type="PIRSF" id="PIRSF038170">
    <property type="entry name" value="tRNA_m1A_mtfrase"/>
    <property type="match status" value="1"/>
</dbReference>
<name>A0AAD5ZY34_9POAL</name>
<dbReference type="Pfam" id="PF04189">
    <property type="entry name" value="Gcd10p"/>
    <property type="match status" value="1"/>
</dbReference>
<evidence type="ECO:0000256" key="7">
    <source>
        <dbReference type="SAM" id="MobiDB-lite"/>
    </source>
</evidence>
<evidence type="ECO:0000256" key="2">
    <source>
        <dbReference type="ARBA" id="ARBA00008320"/>
    </source>
</evidence>
<proteinExistence type="inferred from homology"/>
<dbReference type="PANTHER" id="PTHR12945:SF0">
    <property type="entry name" value="TRNA (ADENINE(58)-N(1))-METHYLTRANSFERASE NON-CATALYTIC SUBUNIT TRM6"/>
    <property type="match status" value="1"/>
</dbReference>
<dbReference type="Proteomes" id="UP001210211">
    <property type="component" value="Unassembled WGS sequence"/>
</dbReference>
<evidence type="ECO:0000313" key="9">
    <source>
        <dbReference type="Proteomes" id="UP001210211"/>
    </source>
</evidence>
<evidence type="ECO:0000256" key="3">
    <source>
        <dbReference type="ARBA" id="ARBA00021704"/>
    </source>
</evidence>
<evidence type="ECO:0000256" key="1">
    <source>
        <dbReference type="ARBA" id="ARBA00004123"/>
    </source>
</evidence>
<evidence type="ECO:0000256" key="5">
    <source>
        <dbReference type="ARBA" id="ARBA00023242"/>
    </source>
</evidence>
<dbReference type="AlphaFoldDB" id="A0AAD5ZY34"/>
<dbReference type="GO" id="GO:0031515">
    <property type="term" value="C:tRNA (m1A) methyltransferase complex"/>
    <property type="evidence" value="ECO:0007669"/>
    <property type="project" value="UniProtKB-UniRule"/>
</dbReference>
<feature type="compositionally biased region" description="Polar residues" evidence="7">
    <location>
        <begin position="318"/>
        <end position="328"/>
    </location>
</feature>
<evidence type="ECO:0000256" key="4">
    <source>
        <dbReference type="ARBA" id="ARBA00022694"/>
    </source>
</evidence>
<keyword evidence="9" id="KW-1185">Reference proteome</keyword>
<comment type="subcellular location">
    <subcellularLocation>
        <location evidence="1 6">Nucleus</location>
    </subcellularLocation>
</comment>
<reference evidence="8 9" key="1">
    <citation type="journal article" date="2022" name="Cell">
        <title>Repeat-based holocentromeres influence genome architecture and karyotype evolution.</title>
        <authorList>
            <person name="Hofstatter P.G."/>
            <person name="Thangavel G."/>
            <person name="Lux T."/>
            <person name="Neumann P."/>
            <person name="Vondrak T."/>
            <person name="Novak P."/>
            <person name="Zhang M."/>
            <person name="Costa L."/>
            <person name="Castellani M."/>
            <person name="Scott A."/>
            <person name="Toegelov H."/>
            <person name="Fuchs J."/>
            <person name="Mata-Sucre Y."/>
            <person name="Dias Y."/>
            <person name="Vanzela A.L.L."/>
            <person name="Huettel B."/>
            <person name="Almeida C.C.S."/>
            <person name="Simkova H."/>
            <person name="Souza G."/>
            <person name="Pedrosa-Harand A."/>
            <person name="Macas J."/>
            <person name="Mayer K.F.X."/>
            <person name="Houben A."/>
            <person name="Marques A."/>
        </authorList>
    </citation>
    <scope>NUCLEOTIDE SEQUENCE [LARGE SCALE GENOMIC DNA]</scope>
    <source>
        <strain evidence="8">RhyTen1mFocal</strain>
    </source>
</reference>
<keyword evidence="4 6" id="KW-0819">tRNA processing</keyword>
<dbReference type="GO" id="GO:0030488">
    <property type="term" value="P:tRNA methylation"/>
    <property type="evidence" value="ECO:0007669"/>
    <property type="project" value="InterPro"/>
</dbReference>
<comment type="similarity">
    <text evidence="2 6">Belongs to the TRM6/GCD10 family.</text>
</comment>
<evidence type="ECO:0000313" key="8">
    <source>
        <dbReference type="EMBL" id="KAJ3706202.1"/>
    </source>
</evidence>
<keyword evidence="5 6" id="KW-0539">Nucleus</keyword>
<comment type="subunit">
    <text evidence="6">Heterotetramer.</text>
</comment>
<sequence length="474" mass="51368">MEEEKLTGTEDTSAAVSTVAASSAKANGLSEVNRAVAWEGCSVLLDINDGDRLVFSRLSPSASIKIGNKKCSLRPLVGCPFGSLFTVETGPGGPHLSRSAPSSAGNCVEEISKDEGQSFNEIRDNRSLIDNNTAQSLSSEDIEAMRSEGATGDEIVKALIANSSTFEKKTAFSQEKYKLKKQKKYAPKVLLRRPSMRSICETYFKKHPQRTGFMRVDTLSMLLSMANVGPYSDALVFDKLGGLVVGSVAERVGCTGYICSTYIGNVPYQIDIVRMFNFSNDVCARILQAPFSDLSPLQNSPSECAMLDPSDVGPGSPETAQPDPSNELLQDGDSLLDSRDNGDDTLTGLKAVKPGRKASPEIVKSWKDNGFTSLIVAAPEMDVESLIMDLLPLLAYSAPFAIYHQYLQPLATCMHKLQASKMAIGLQISEPWLREYQVLPSRTHPHMQMNAFGGYILSGIRISNTRGAIEDKAA</sequence>
<dbReference type="GO" id="GO:0005634">
    <property type="term" value="C:nucleus"/>
    <property type="evidence" value="ECO:0007669"/>
    <property type="project" value="UniProtKB-SubCell"/>
</dbReference>
<comment type="function">
    <text evidence="6">Substrate-binding subunit of tRNA (adenine-N1-)-methyltransferase, which catalyzes the formation of N1-methyladenine at position 58 (m1A58) in initiator methionyl-tRNA.</text>
</comment>
<dbReference type="InterPro" id="IPR017423">
    <property type="entry name" value="TRM6"/>
</dbReference>